<gene>
    <name evidence="1" type="ORF">GA0070606_0221</name>
</gene>
<dbReference type="Proteomes" id="UP000199001">
    <property type="component" value="Unassembled WGS sequence"/>
</dbReference>
<proteinExistence type="predicted"/>
<dbReference type="AlphaFoldDB" id="A0A1C6TR82"/>
<evidence type="ECO:0000313" key="2">
    <source>
        <dbReference type="Proteomes" id="UP000199001"/>
    </source>
</evidence>
<name>A0A1C6TR82_9ACTN</name>
<dbReference type="EMBL" id="FMHZ01000002">
    <property type="protein sequence ID" value="SCL44290.1"/>
    <property type="molecule type" value="Genomic_DNA"/>
</dbReference>
<accession>A0A1C6TR82</accession>
<organism evidence="1 2">
    <name type="scientific">Micromonospora citrea</name>
    <dbReference type="NCBI Taxonomy" id="47855"/>
    <lineage>
        <taxon>Bacteria</taxon>
        <taxon>Bacillati</taxon>
        <taxon>Actinomycetota</taxon>
        <taxon>Actinomycetes</taxon>
        <taxon>Micromonosporales</taxon>
        <taxon>Micromonosporaceae</taxon>
        <taxon>Micromonospora</taxon>
    </lineage>
</organism>
<reference evidence="2" key="1">
    <citation type="submission" date="2016-06" db="EMBL/GenBank/DDBJ databases">
        <authorList>
            <person name="Varghese N."/>
            <person name="Submissions Spin"/>
        </authorList>
    </citation>
    <scope>NUCLEOTIDE SEQUENCE [LARGE SCALE GENOMIC DNA]</scope>
    <source>
        <strain evidence="2">DSM 43903</strain>
    </source>
</reference>
<keyword evidence="2" id="KW-1185">Reference proteome</keyword>
<evidence type="ECO:0000313" key="1">
    <source>
        <dbReference type="EMBL" id="SCL44290.1"/>
    </source>
</evidence>
<protein>
    <submittedName>
        <fullName evidence="1">Uncharacterized protein</fullName>
    </submittedName>
</protein>
<sequence length="117" mass="12223">MIAMNGQVWRPAERGDADCLAVSSGLVEEFGALGLESDAEAAELRLDHPGLDLRQGLAGRLIARSPGACRPLKFERTALSGYVPPISKWPIVDDVLVAASAGVEGGLLHSPAVVQPP</sequence>